<feature type="signal peptide" evidence="1">
    <location>
        <begin position="1"/>
        <end position="20"/>
    </location>
</feature>
<reference evidence="2 3" key="1">
    <citation type="submission" date="2016-09" db="EMBL/GenBank/DDBJ databases">
        <title>Extensive genetic diversity and differential bi-allelic expression allows diatom success in the polar Southern Ocean.</title>
        <authorList>
            <consortium name="DOE Joint Genome Institute"/>
            <person name="Mock T."/>
            <person name="Otillar R.P."/>
            <person name="Strauss J."/>
            <person name="Dupont C."/>
            <person name="Frickenhaus S."/>
            <person name="Maumus F."/>
            <person name="Mcmullan M."/>
            <person name="Sanges R."/>
            <person name="Schmutz J."/>
            <person name="Toseland A."/>
            <person name="Valas R."/>
            <person name="Veluchamy A."/>
            <person name="Ward B.J."/>
            <person name="Allen A."/>
            <person name="Barry K."/>
            <person name="Falciatore A."/>
            <person name="Ferrante M."/>
            <person name="Fortunato A.E."/>
            <person name="Gloeckner G."/>
            <person name="Gruber A."/>
            <person name="Hipkin R."/>
            <person name="Janech M."/>
            <person name="Kroth P."/>
            <person name="Leese F."/>
            <person name="Lindquist E."/>
            <person name="Lyon B.R."/>
            <person name="Martin J."/>
            <person name="Mayer C."/>
            <person name="Parker M."/>
            <person name="Quesneville H."/>
            <person name="Raymond J."/>
            <person name="Uhlig C."/>
            <person name="Valentin K.U."/>
            <person name="Worden A.Z."/>
            <person name="Armbrust E.V."/>
            <person name="Bowler C."/>
            <person name="Green B."/>
            <person name="Moulton V."/>
            <person name="Van Oosterhout C."/>
            <person name="Grigoriev I."/>
        </authorList>
    </citation>
    <scope>NUCLEOTIDE SEQUENCE [LARGE SCALE GENOMIC DNA]</scope>
    <source>
        <strain evidence="2 3">CCMP1102</strain>
    </source>
</reference>
<feature type="chain" id="PRO_5009192853" evidence="1">
    <location>
        <begin position="21"/>
        <end position="167"/>
    </location>
</feature>
<protein>
    <submittedName>
        <fullName evidence="2">Uncharacterized protein</fullName>
    </submittedName>
</protein>
<sequence>MKLSLSLFVITLALSATTTAYGVECGEFDSICSEEYDVPGGDGGPAIENICPDDPSGECGGELEGVTCQVGNARFKCENGVFGKTNEDVGTAFMDPPTATPKPPCGTPEECSGTAVITGTAVVISKDSEETDVSGIDIGIDDSAASSTAIVSSIVGITAAVGVVALL</sequence>
<evidence type="ECO:0000256" key="1">
    <source>
        <dbReference type="SAM" id="SignalP"/>
    </source>
</evidence>
<gene>
    <name evidence="2" type="ORF">FRACYDRAFT_269719</name>
</gene>
<evidence type="ECO:0000313" key="3">
    <source>
        <dbReference type="Proteomes" id="UP000095751"/>
    </source>
</evidence>
<proteinExistence type="predicted"/>
<keyword evidence="1" id="KW-0732">Signal</keyword>
<dbReference type="InParanoid" id="A0A1E7F9W1"/>
<accession>A0A1E7F9W1</accession>
<evidence type="ECO:0000313" key="2">
    <source>
        <dbReference type="EMBL" id="OEU14936.1"/>
    </source>
</evidence>
<keyword evidence="3" id="KW-1185">Reference proteome</keyword>
<dbReference type="EMBL" id="KV784360">
    <property type="protein sequence ID" value="OEU14936.1"/>
    <property type="molecule type" value="Genomic_DNA"/>
</dbReference>
<dbReference type="Proteomes" id="UP000095751">
    <property type="component" value="Unassembled WGS sequence"/>
</dbReference>
<organism evidence="2 3">
    <name type="scientific">Fragilariopsis cylindrus CCMP1102</name>
    <dbReference type="NCBI Taxonomy" id="635003"/>
    <lineage>
        <taxon>Eukaryota</taxon>
        <taxon>Sar</taxon>
        <taxon>Stramenopiles</taxon>
        <taxon>Ochrophyta</taxon>
        <taxon>Bacillariophyta</taxon>
        <taxon>Bacillariophyceae</taxon>
        <taxon>Bacillariophycidae</taxon>
        <taxon>Bacillariales</taxon>
        <taxon>Bacillariaceae</taxon>
        <taxon>Fragilariopsis</taxon>
    </lineage>
</organism>
<name>A0A1E7F9W1_9STRA</name>
<dbReference type="KEGG" id="fcy:FRACYDRAFT_269719"/>
<dbReference type="AlphaFoldDB" id="A0A1E7F9W1"/>